<dbReference type="OrthoDB" id="8882910at2"/>
<proteinExistence type="predicted"/>
<feature type="region of interest" description="Disordered" evidence="1">
    <location>
        <begin position="275"/>
        <end position="294"/>
    </location>
</feature>
<dbReference type="SUPFAM" id="SSF51182">
    <property type="entry name" value="RmlC-like cupins"/>
    <property type="match status" value="1"/>
</dbReference>
<comment type="caution">
    <text evidence="2">The sequence shown here is derived from an EMBL/GenBank/DDBJ whole genome shotgun (WGS) entry which is preliminary data.</text>
</comment>
<protein>
    <recommendedName>
        <fullName evidence="4">5-deoxy-glucuronate isomerase</fullName>
    </recommendedName>
</protein>
<evidence type="ECO:0000313" key="3">
    <source>
        <dbReference type="Proteomes" id="UP000321571"/>
    </source>
</evidence>
<evidence type="ECO:0008006" key="4">
    <source>
        <dbReference type="Google" id="ProtNLM"/>
    </source>
</evidence>
<dbReference type="Proteomes" id="UP000321571">
    <property type="component" value="Unassembled WGS sequence"/>
</dbReference>
<accession>A0A5C8NN39</accession>
<evidence type="ECO:0000256" key="1">
    <source>
        <dbReference type="SAM" id="MobiDB-lite"/>
    </source>
</evidence>
<feature type="compositionally biased region" description="Polar residues" evidence="1">
    <location>
        <begin position="285"/>
        <end position="294"/>
    </location>
</feature>
<dbReference type="InterPro" id="IPR011051">
    <property type="entry name" value="RmlC_Cupin_sf"/>
</dbReference>
<name>A0A5C8NN39_9ACTN</name>
<dbReference type="AlphaFoldDB" id="A0A5C8NN39"/>
<evidence type="ECO:0000313" key="2">
    <source>
        <dbReference type="EMBL" id="TXL62682.1"/>
    </source>
</evidence>
<gene>
    <name evidence="2" type="ORF">FHP06_00060</name>
</gene>
<dbReference type="InterPro" id="IPR014710">
    <property type="entry name" value="RmlC-like_jellyroll"/>
</dbReference>
<dbReference type="Gene3D" id="2.60.120.10">
    <property type="entry name" value="Jelly Rolls"/>
    <property type="match status" value="1"/>
</dbReference>
<sequence length="294" mass="32519">MTTLATPPDVEFTDLATGDPDETTAAGSSTWYFRGHNFVLAWTTMVAGDVLERGDQPDEYVAILPYESCSVEVRAGEETEPVSGKAVVMVPPGSSAIVAVEDCVVVRLFSSRSTDLLDKARNRDAYREPHPNVAPFAPWPDPPEGFRIRAYRLADLEVTQDAVRPGQIVRCSTFMVNFLAPRIGPRDPDNLSPHDHDDFEQCSLAVEGEYVHHLRTPWSKRRSEWREDRHLECGSPSVAVIPPPMIHTSEAVGAGANQLIDIFCPPRLDFSQTPGRVLNEDTYPLPNQQGKVPS</sequence>
<reference evidence="2 3" key="1">
    <citation type="submission" date="2019-06" db="EMBL/GenBank/DDBJ databases">
        <title>Aeromicrobium sp. nov., isolated from a maize field.</title>
        <authorList>
            <person name="Lin S.-Y."/>
            <person name="Tsai C.-F."/>
            <person name="Young C.-C."/>
        </authorList>
    </citation>
    <scope>NUCLEOTIDE SEQUENCE [LARGE SCALE GENOMIC DNA]</scope>
    <source>
        <strain evidence="2 3">CC-CFT486</strain>
    </source>
</reference>
<organism evidence="2 3">
    <name type="scientific">Aeromicrobium terrae</name>
    <dbReference type="NCBI Taxonomy" id="2498846"/>
    <lineage>
        <taxon>Bacteria</taxon>
        <taxon>Bacillati</taxon>
        <taxon>Actinomycetota</taxon>
        <taxon>Actinomycetes</taxon>
        <taxon>Propionibacteriales</taxon>
        <taxon>Nocardioidaceae</taxon>
        <taxon>Aeromicrobium</taxon>
    </lineage>
</organism>
<feature type="region of interest" description="Disordered" evidence="1">
    <location>
        <begin position="1"/>
        <end position="24"/>
    </location>
</feature>
<keyword evidence="3" id="KW-1185">Reference proteome</keyword>
<dbReference type="RefSeq" id="WP_147682610.1">
    <property type="nucleotide sequence ID" value="NZ_VDUX01000001.1"/>
</dbReference>
<dbReference type="EMBL" id="VDUX01000001">
    <property type="protein sequence ID" value="TXL62682.1"/>
    <property type="molecule type" value="Genomic_DNA"/>
</dbReference>